<dbReference type="Pfam" id="PF13673">
    <property type="entry name" value="Acetyltransf_10"/>
    <property type="match status" value="1"/>
</dbReference>
<accession>A0A2V3PIG0</accession>
<dbReference type="PROSITE" id="PS51186">
    <property type="entry name" value="GNAT"/>
    <property type="match status" value="1"/>
</dbReference>
<reference evidence="2 3" key="1">
    <citation type="submission" date="2018-03" db="EMBL/GenBank/DDBJ databases">
        <title>Genomic Encyclopedia of Archaeal and Bacterial Type Strains, Phase II (KMG-II): from individual species to whole genera.</title>
        <authorList>
            <person name="Goeker M."/>
        </authorList>
    </citation>
    <scope>NUCLEOTIDE SEQUENCE [LARGE SCALE GENOMIC DNA]</scope>
    <source>
        <strain evidence="2 3">DSM 100214</strain>
    </source>
</reference>
<proteinExistence type="predicted"/>
<dbReference type="SUPFAM" id="SSF55729">
    <property type="entry name" value="Acyl-CoA N-acyltransferases (Nat)"/>
    <property type="match status" value="1"/>
</dbReference>
<dbReference type="RefSeq" id="WP_245904156.1">
    <property type="nucleotide sequence ID" value="NZ_QICL01000048.1"/>
</dbReference>
<comment type="caution">
    <text evidence="2">The sequence shown here is derived from an EMBL/GenBank/DDBJ whole genome shotgun (WGS) entry which is preliminary data.</text>
</comment>
<feature type="domain" description="N-acetyltransferase" evidence="1">
    <location>
        <begin position="16"/>
        <end position="156"/>
    </location>
</feature>
<dbReference type="InterPro" id="IPR000182">
    <property type="entry name" value="GNAT_dom"/>
</dbReference>
<organism evidence="2 3">
    <name type="scientific">Dysgonomonas alginatilytica</name>
    <dbReference type="NCBI Taxonomy" id="1605892"/>
    <lineage>
        <taxon>Bacteria</taxon>
        <taxon>Pseudomonadati</taxon>
        <taxon>Bacteroidota</taxon>
        <taxon>Bacteroidia</taxon>
        <taxon>Bacteroidales</taxon>
        <taxon>Dysgonomonadaceae</taxon>
        <taxon>Dysgonomonas</taxon>
    </lineage>
</organism>
<dbReference type="CDD" id="cd04301">
    <property type="entry name" value="NAT_SF"/>
    <property type="match status" value="1"/>
</dbReference>
<evidence type="ECO:0000313" key="2">
    <source>
        <dbReference type="EMBL" id="PXV58430.1"/>
    </source>
</evidence>
<dbReference type="Proteomes" id="UP000247973">
    <property type="component" value="Unassembled WGS sequence"/>
</dbReference>
<keyword evidence="3" id="KW-1185">Reference proteome</keyword>
<sequence>MDKTTRMTDTIRWQIDRFEDLDIYKLYKLLHLRADVFVVEQNCPYLDVDNKDYKALHLQGYIGETLVAYCRLFKRGDYFEEASIGRVIVARDFRKYGYGHQLMEKAIELEESLLNETKITISGQLYLKAFYEYHGFIQTTEPYLEDDIPHIQMKRN</sequence>
<evidence type="ECO:0000259" key="1">
    <source>
        <dbReference type="PROSITE" id="PS51186"/>
    </source>
</evidence>
<dbReference type="EMBL" id="QICL01000048">
    <property type="protein sequence ID" value="PXV58430.1"/>
    <property type="molecule type" value="Genomic_DNA"/>
</dbReference>
<name>A0A2V3PIG0_9BACT</name>
<gene>
    <name evidence="2" type="ORF">CLV62_14815</name>
</gene>
<protein>
    <submittedName>
        <fullName evidence="2">ElaA protein</fullName>
    </submittedName>
</protein>
<evidence type="ECO:0000313" key="3">
    <source>
        <dbReference type="Proteomes" id="UP000247973"/>
    </source>
</evidence>
<dbReference type="AlphaFoldDB" id="A0A2V3PIG0"/>
<dbReference type="Gene3D" id="3.40.630.30">
    <property type="match status" value="1"/>
</dbReference>
<dbReference type="InterPro" id="IPR016181">
    <property type="entry name" value="Acyl_CoA_acyltransferase"/>
</dbReference>
<dbReference type="GO" id="GO:0016747">
    <property type="term" value="F:acyltransferase activity, transferring groups other than amino-acyl groups"/>
    <property type="evidence" value="ECO:0007669"/>
    <property type="project" value="InterPro"/>
</dbReference>